<accession>A0A6A4I504</accession>
<gene>
    <name evidence="1" type="ORF">BT96DRAFT_973265</name>
</gene>
<dbReference type="EMBL" id="ML769418">
    <property type="protein sequence ID" value="KAE9404237.1"/>
    <property type="molecule type" value="Genomic_DNA"/>
</dbReference>
<proteinExistence type="predicted"/>
<evidence type="ECO:0000313" key="2">
    <source>
        <dbReference type="Proteomes" id="UP000799118"/>
    </source>
</evidence>
<evidence type="ECO:0000313" key="1">
    <source>
        <dbReference type="EMBL" id="KAE9404237.1"/>
    </source>
</evidence>
<dbReference type="Gene3D" id="3.40.50.300">
    <property type="entry name" value="P-loop containing nucleotide triphosphate hydrolases"/>
    <property type="match status" value="1"/>
</dbReference>
<protein>
    <submittedName>
        <fullName evidence="1">Uncharacterized protein</fullName>
    </submittedName>
</protein>
<reference evidence="1" key="1">
    <citation type="journal article" date="2019" name="Environ. Microbiol.">
        <title>Fungal ecological strategies reflected in gene transcription - a case study of two litter decomposers.</title>
        <authorList>
            <person name="Barbi F."/>
            <person name="Kohler A."/>
            <person name="Barry K."/>
            <person name="Baskaran P."/>
            <person name="Daum C."/>
            <person name="Fauchery L."/>
            <person name="Ihrmark K."/>
            <person name="Kuo A."/>
            <person name="LaButti K."/>
            <person name="Lipzen A."/>
            <person name="Morin E."/>
            <person name="Grigoriev I.V."/>
            <person name="Henrissat B."/>
            <person name="Lindahl B."/>
            <person name="Martin F."/>
        </authorList>
    </citation>
    <scope>NUCLEOTIDE SEQUENCE</scope>
    <source>
        <strain evidence="1">JB14</strain>
    </source>
</reference>
<organism evidence="1 2">
    <name type="scientific">Gymnopus androsaceus JB14</name>
    <dbReference type="NCBI Taxonomy" id="1447944"/>
    <lineage>
        <taxon>Eukaryota</taxon>
        <taxon>Fungi</taxon>
        <taxon>Dikarya</taxon>
        <taxon>Basidiomycota</taxon>
        <taxon>Agaricomycotina</taxon>
        <taxon>Agaricomycetes</taxon>
        <taxon>Agaricomycetidae</taxon>
        <taxon>Agaricales</taxon>
        <taxon>Marasmiineae</taxon>
        <taxon>Omphalotaceae</taxon>
        <taxon>Gymnopus</taxon>
    </lineage>
</organism>
<sequence length="284" mass="32410">MFMKLLETHLQVMGKQYPFMFAFQSGPDSQWPEERKAARLTVSGLTKEEYDKKQQSVTYQAGLDDMEKLLAKANAENLNAVQEEFDVVDSEEETVDISFPIPNPSLLPDRIVTSVSPVIIIRHPMFTLPSFARASAVYQGTVFDSDFVIMTTFRWQRMIYDFYRAYYDKINPEGKKNWPIVIDGDRLVKDTQGQVKKFCAIVGLDESQVQYSWEASNDEMDKAGSAFVGAIAASTCVIRGLDASSTTLEEQVKKWTEEWDEKVAQKIKEQVESSMEDYRISPEI</sequence>
<dbReference type="AlphaFoldDB" id="A0A6A4I504"/>
<dbReference type="SUPFAM" id="SSF52540">
    <property type="entry name" value="P-loop containing nucleoside triphosphate hydrolases"/>
    <property type="match status" value="1"/>
</dbReference>
<dbReference type="Proteomes" id="UP000799118">
    <property type="component" value="Unassembled WGS sequence"/>
</dbReference>
<keyword evidence="2" id="KW-1185">Reference proteome</keyword>
<dbReference type="OrthoDB" id="3650366at2759"/>
<dbReference type="PANTHER" id="PTHR48312:SF1">
    <property type="entry name" value="SULFOTRANSFERASE"/>
    <property type="match status" value="1"/>
</dbReference>
<name>A0A6A4I504_9AGAR</name>
<dbReference type="PANTHER" id="PTHR48312">
    <property type="match status" value="1"/>
</dbReference>
<dbReference type="InterPro" id="IPR027417">
    <property type="entry name" value="P-loop_NTPase"/>
</dbReference>